<sequence length="224" mass="25860">MGLKYLKMTPYSDGSFMNPTAGINPYTVMINPKSIKWNRKITYSNKQPLDSSTSSQKYRSTPSIELNFDIIIDCTGVVDRSRLDMIKEIKDLETVVYTYQGKIHRPNYVRIQWGQGQIFDSVLKTFNTEYTLFKPNGDPLRAKVSLSFGEYIAPKKAKKKEKKTSPDITHLVDVEEGENLPQLSNKIWDTPYYYVQVAQYNDLNKFRNLRGGLELIFPPIIKPE</sequence>
<dbReference type="Pfam" id="PF19266">
    <property type="entry name" value="CIS_tube"/>
    <property type="match status" value="1"/>
</dbReference>
<evidence type="ECO:0000259" key="1">
    <source>
        <dbReference type="Pfam" id="PF19266"/>
    </source>
</evidence>
<gene>
    <name evidence="2" type="ORF">SAMN06265376_10585</name>
</gene>
<proteinExistence type="predicted"/>
<dbReference type="OrthoDB" id="9815939at2"/>
<reference evidence="2 3" key="1">
    <citation type="submission" date="2017-06" db="EMBL/GenBank/DDBJ databases">
        <authorList>
            <person name="Kim H.J."/>
            <person name="Triplett B.A."/>
        </authorList>
    </citation>
    <scope>NUCLEOTIDE SEQUENCE [LARGE SCALE GENOMIC DNA]</scope>
    <source>
        <strain evidence="2 3">DSM 25597</strain>
    </source>
</reference>
<name>A0A239ARL4_9FLAO</name>
<dbReference type="RefSeq" id="WP_089372344.1">
    <property type="nucleotide sequence ID" value="NZ_BMEP01000006.1"/>
</dbReference>
<dbReference type="AlphaFoldDB" id="A0A239ARL4"/>
<feature type="domain" description="Contractile injection system tube protein N-terminal" evidence="1">
    <location>
        <begin position="3"/>
        <end position="158"/>
    </location>
</feature>
<organism evidence="2 3">
    <name type="scientific">Dokdonia pacifica</name>
    <dbReference type="NCBI Taxonomy" id="1627892"/>
    <lineage>
        <taxon>Bacteria</taxon>
        <taxon>Pseudomonadati</taxon>
        <taxon>Bacteroidota</taxon>
        <taxon>Flavobacteriia</taxon>
        <taxon>Flavobacteriales</taxon>
        <taxon>Flavobacteriaceae</taxon>
        <taxon>Dokdonia</taxon>
    </lineage>
</organism>
<dbReference type="InterPro" id="IPR045361">
    <property type="entry name" value="CIS_tube_prot_N"/>
</dbReference>
<evidence type="ECO:0000313" key="2">
    <source>
        <dbReference type="EMBL" id="SNR98170.1"/>
    </source>
</evidence>
<protein>
    <recommendedName>
        <fullName evidence="1">Contractile injection system tube protein N-terminal domain-containing protein</fullName>
    </recommendedName>
</protein>
<dbReference type="Proteomes" id="UP000198379">
    <property type="component" value="Unassembled WGS sequence"/>
</dbReference>
<accession>A0A239ARL4</accession>
<evidence type="ECO:0000313" key="3">
    <source>
        <dbReference type="Proteomes" id="UP000198379"/>
    </source>
</evidence>
<keyword evidence="3" id="KW-1185">Reference proteome</keyword>
<dbReference type="EMBL" id="FZNY01000005">
    <property type="protein sequence ID" value="SNR98170.1"/>
    <property type="molecule type" value="Genomic_DNA"/>
</dbReference>